<dbReference type="RefSeq" id="WP_066087061.1">
    <property type="nucleotide sequence ID" value="NZ_CP126114.1"/>
</dbReference>
<gene>
    <name evidence="1" type="ORF">QNH39_13145</name>
</gene>
<keyword evidence="2" id="KW-1185">Reference proteome</keyword>
<dbReference type="Proteomes" id="UP001178288">
    <property type="component" value="Chromosome"/>
</dbReference>
<dbReference type="KEGG" id="nnv:QNH39_13145"/>
<dbReference type="EMBL" id="CP126114">
    <property type="protein sequence ID" value="WHY88717.1"/>
    <property type="molecule type" value="Genomic_DNA"/>
</dbReference>
<accession>A0AA95MR00</accession>
<reference evidence="1" key="1">
    <citation type="submission" date="2023-05" db="EMBL/GenBank/DDBJ databases">
        <title>Comparative genomics of Bacillaceae isolates and their secondary metabolite potential.</title>
        <authorList>
            <person name="Song L."/>
            <person name="Nielsen L.J."/>
            <person name="Mohite O."/>
            <person name="Xu X."/>
            <person name="Weber T."/>
            <person name="Kovacs A.T."/>
        </authorList>
    </citation>
    <scope>NUCLEOTIDE SEQUENCE</scope>
    <source>
        <strain evidence="1">XLM17</strain>
    </source>
</reference>
<evidence type="ECO:0000313" key="2">
    <source>
        <dbReference type="Proteomes" id="UP001178288"/>
    </source>
</evidence>
<organism evidence="1 2">
    <name type="scientific">Neobacillus novalis</name>
    <dbReference type="NCBI Taxonomy" id="220687"/>
    <lineage>
        <taxon>Bacteria</taxon>
        <taxon>Bacillati</taxon>
        <taxon>Bacillota</taxon>
        <taxon>Bacilli</taxon>
        <taxon>Bacillales</taxon>
        <taxon>Bacillaceae</taxon>
        <taxon>Neobacillus</taxon>
    </lineage>
</organism>
<evidence type="ECO:0000313" key="1">
    <source>
        <dbReference type="EMBL" id="WHY88717.1"/>
    </source>
</evidence>
<name>A0AA95MR00_9BACI</name>
<dbReference type="AlphaFoldDB" id="A0AA95MR00"/>
<protein>
    <submittedName>
        <fullName evidence="1">Uncharacterized protein</fullName>
    </submittedName>
</protein>
<sequence length="214" mass="24918">MIINKTIFKGKVYYSVADLAELFGVSPYKMRKAIKDQKIKTKNNIFGRTVFVLEENVAKINVYGTMKILVTQAELITADPVKETKVVEFSKPKRKNKKRKKSAKKKEIVAEEVKTESVVEEKTQVAPVEEQEGERATLVEKIKEHRLQYVKDCRSQAYEEIYMEFMGDEIPLEKTTPEHNEQLKLTAEMLELEFEESNENANFSNPFYEQTFNF</sequence>
<proteinExistence type="predicted"/>